<reference evidence="4" key="1">
    <citation type="submission" date="2025-08" db="UniProtKB">
        <authorList>
            <consortium name="RefSeq"/>
        </authorList>
    </citation>
    <scope>IDENTIFICATION</scope>
    <source>
        <tissue evidence="4">Sperm</tissue>
    </source>
</reference>
<dbReference type="InterPro" id="IPR044039">
    <property type="entry name" value="DUF5745"/>
</dbReference>
<keyword evidence="3" id="KW-1185">Reference proteome</keyword>
<dbReference type="AlphaFoldDB" id="A0AAJ7TU68"/>
<feature type="region of interest" description="Disordered" evidence="1">
    <location>
        <begin position="362"/>
        <end position="456"/>
    </location>
</feature>
<protein>
    <submittedName>
        <fullName evidence="4">Centrosomal protein of 95 kDa isoform X1</fullName>
    </submittedName>
</protein>
<dbReference type="PANTHER" id="PTHR22545:SF0">
    <property type="entry name" value="CENTROSOMAL PROTEIN OF 95 KDA"/>
    <property type="match status" value="1"/>
</dbReference>
<dbReference type="KEGG" id="pmrn:116949644"/>
<feature type="compositionally biased region" description="Basic and acidic residues" evidence="1">
    <location>
        <begin position="388"/>
        <end position="400"/>
    </location>
</feature>
<feature type="region of interest" description="Disordered" evidence="1">
    <location>
        <begin position="322"/>
        <end position="343"/>
    </location>
</feature>
<sequence>MGARDGLNTEGAMEGSGDAEWVRVANELLRRCHVNLRVRRLAECDANVFVAIYEATLGEKVPDSIAVPKSKEDDAHNVQSIIDSLALDYLQISLSHITGENVVNGHKDSIRNLLEIFDGLVDYLSEQVDEDSSQHSGDDDVLLSKEDLVVVHDALGEDLGPDRERGASRVEIGGAAIPEPAFTCSRAHPSANLSLPSWDVDGTESTAELIRLGETAHSFTVRTENQAAMDQVSVSSVDLVPDREKRDLNLTQTIHGPEHRVPASGLFQAGRSDSLSSLSEHTISTHLALPPSIKAVWMEEPMPGTAAGLLGTMQVAARPREPLEEDAAASPTHDRAGSSPRHVGVHPRYSWVADPLAGSAVPLRPPLQLEDPGFSRRVGDGTSTSPRDGLDSSAERKDAESQTDLQEEARATSPKSCVCEDRARTGDDSTSRDRQQNASRDESLRTDDVSGTRRSLAFGTRLGEAIAATDNRRPPTSALPTMTKALYDAGELRDAKGGKGSPCPSRRRLFDGDALPVSETLSRRRAKNLESERELREMSDCLSHRLEQLDRALRMATGATCGRAGDPALPRGDEEEEVFSRHSDSAVDYSPARPVTAPRGGRSTVATATPRARPHSTSPPRKLSPRRLSPQGPPPLLEEVLQLARPAPMRRVRWELRQEGELQRLKAQVVKRAYEEELKDARVREGLRLETDRRKLTEMEDEYKENVRARVPLTPQARRVYAPRRAPGSAPTTPSRKHRRQPPGSGYGSRSATGYGSGSGSGTGTPVKTARPPHRGGAGGAASPAASSPWRQGKSRLRSVSLSPAQGGLLRPRRPSPLRVKENDLLPVLLAEFPHLHISPHTLNRMWHQQCQQMDRLTRIAARPDRSHAKLQSELEEAQRKHDLLVAIIKKEQEHNQRLREVRERVRQQKASESRRREQREQVARARHYYSRYHLQQRARMLRERTREERVFRQLFEEGLEIQKERLSELRSYARDKHDEQRQRQRDELQSVENYYKDQFAMLADTVSQERRDMQVREKAQGKAVHKLRRELRGKMERDIQELQELLARDDAVAHFREVEADRVRRQLQVATFTYAQEHAASSP</sequence>
<dbReference type="PANTHER" id="PTHR22545">
    <property type="entry name" value="CENTROSOMAL PROTEIN OF 95 KDA"/>
    <property type="match status" value="1"/>
</dbReference>
<dbReference type="RefSeq" id="XP_032823080.1">
    <property type="nucleotide sequence ID" value="XM_032967189.1"/>
</dbReference>
<feature type="region of interest" description="Disordered" evidence="1">
    <location>
        <begin position="902"/>
        <end position="923"/>
    </location>
</feature>
<dbReference type="CTD" id="90799"/>
<name>A0AAJ7TU68_PETMA</name>
<gene>
    <name evidence="4" type="primary">CEP95</name>
</gene>
<feature type="compositionally biased region" description="Basic and acidic residues" evidence="1">
    <location>
        <begin position="418"/>
        <end position="451"/>
    </location>
</feature>
<organism evidence="3 4">
    <name type="scientific">Petromyzon marinus</name>
    <name type="common">Sea lamprey</name>
    <dbReference type="NCBI Taxonomy" id="7757"/>
    <lineage>
        <taxon>Eukaryota</taxon>
        <taxon>Metazoa</taxon>
        <taxon>Chordata</taxon>
        <taxon>Craniata</taxon>
        <taxon>Vertebrata</taxon>
        <taxon>Cyclostomata</taxon>
        <taxon>Hyperoartia</taxon>
        <taxon>Petromyzontiformes</taxon>
        <taxon>Petromyzontidae</taxon>
        <taxon>Petromyzon</taxon>
    </lineage>
</organism>
<dbReference type="GO" id="GO:0005813">
    <property type="term" value="C:centrosome"/>
    <property type="evidence" value="ECO:0007669"/>
    <property type="project" value="InterPro"/>
</dbReference>
<accession>A0AAJ7TU68</accession>
<evidence type="ECO:0000313" key="4">
    <source>
        <dbReference type="RefSeq" id="XP_032823080.1"/>
    </source>
</evidence>
<dbReference type="GeneID" id="116949644"/>
<dbReference type="GO" id="GO:0000922">
    <property type="term" value="C:spindle pole"/>
    <property type="evidence" value="ECO:0007669"/>
    <property type="project" value="InterPro"/>
</dbReference>
<feature type="domain" description="DUF5745" evidence="2">
    <location>
        <begin position="62"/>
        <end position="120"/>
    </location>
</feature>
<dbReference type="Pfam" id="PF19016">
    <property type="entry name" value="DUF5745"/>
    <property type="match status" value="1"/>
</dbReference>
<dbReference type="Proteomes" id="UP001318040">
    <property type="component" value="Chromosome 37"/>
</dbReference>
<evidence type="ECO:0000313" key="3">
    <source>
        <dbReference type="Proteomes" id="UP001318040"/>
    </source>
</evidence>
<evidence type="ECO:0000256" key="1">
    <source>
        <dbReference type="SAM" id="MobiDB-lite"/>
    </source>
</evidence>
<feature type="region of interest" description="Disordered" evidence="1">
    <location>
        <begin position="707"/>
        <end position="816"/>
    </location>
</feature>
<dbReference type="InterPro" id="IPR026619">
    <property type="entry name" value="CEP95"/>
</dbReference>
<feature type="compositionally biased region" description="Low complexity" evidence="1">
    <location>
        <begin position="616"/>
        <end position="630"/>
    </location>
</feature>
<proteinExistence type="predicted"/>
<evidence type="ECO:0000259" key="2">
    <source>
        <dbReference type="Pfam" id="PF19016"/>
    </source>
</evidence>
<feature type="region of interest" description="Disordered" evidence="1">
    <location>
        <begin position="560"/>
        <end position="635"/>
    </location>
</feature>